<feature type="transmembrane region" description="Helical" evidence="5">
    <location>
        <begin position="20"/>
        <end position="36"/>
    </location>
</feature>
<evidence type="ECO:0000256" key="4">
    <source>
        <dbReference type="PROSITE-ProRule" id="PRU00117"/>
    </source>
</evidence>
<dbReference type="Pfam" id="PF02518">
    <property type="entry name" value="HATPase_c"/>
    <property type="match status" value="1"/>
</dbReference>
<dbReference type="PANTHER" id="PTHR24421:SF61">
    <property type="entry name" value="OXYGEN SENSOR HISTIDINE KINASE NREB"/>
    <property type="match status" value="1"/>
</dbReference>
<dbReference type="CDD" id="cd16917">
    <property type="entry name" value="HATPase_UhpB-NarQ-NarX-like"/>
    <property type="match status" value="1"/>
</dbReference>
<keyword evidence="4" id="KW-0694">RNA-binding</keyword>
<keyword evidence="2" id="KW-0418">Kinase</keyword>
<gene>
    <name evidence="7" type="ORF">GCM10009750_29230</name>
</gene>
<dbReference type="Proteomes" id="UP001501746">
    <property type="component" value="Unassembled WGS sequence"/>
</dbReference>
<evidence type="ECO:0000256" key="5">
    <source>
        <dbReference type="SAM" id="Phobius"/>
    </source>
</evidence>
<dbReference type="InterPro" id="IPR003594">
    <property type="entry name" value="HATPase_dom"/>
</dbReference>
<evidence type="ECO:0000256" key="3">
    <source>
        <dbReference type="ARBA" id="ARBA00023012"/>
    </source>
</evidence>
<dbReference type="InterPro" id="IPR036890">
    <property type="entry name" value="HATPase_C_sf"/>
</dbReference>
<dbReference type="PROSITE" id="PS51257">
    <property type="entry name" value="PROKAR_LIPOPROTEIN"/>
    <property type="match status" value="1"/>
</dbReference>
<name>A0ABN2MX40_9MICO</name>
<feature type="transmembrane region" description="Helical" evidence="5">
    <location>
        <begin position="42"/>
        <end position="58"/>
    </location>
</feature>
<accession>A0ABN2MX40</accession>
<keyword evidence="5" id="KW-0812">Transmembrane</keyword>
<dbReference type="PROSITE" id="PS50084">
    <property type="entry name" value="KH_TYPE_1"/>
    <property type="match status" value="1"/>
</dbReference>
<organism evidence="7 8">
    <name type="scientific">Agromyces salentinus</name>
    <dbReference type="NCBI Taxonomy" id="269421"/>
    <lineage>
        <taxon>Bacteria</taxon>
        <taxon>Bacillati</taxon>
        <taxon>Actinomycetota</taxon>
        <taxon>Actinomycetes</taxon>
        <taxon>Micrococcales</taxon>
        <taxon>Microbacteriaceae</taxon>
        <taxon>Agromyces</taxon>
    </lineage>
</organism>
<keyword evidence="1" id="KW-0808">Transferase</keyword>
<evidence type="ECO:0000256" key="2">
    <source>
        <dbReference type="ARBA" id="ARBA00022777"/>
    </source>
</evidence>
<feature type="domain" description="Histidine kinase/HSP90-like ATPase" evidence="6">
    <location>
        <begin position="297"/>
        <end position="385"/>
    </location>
</feature>
<protein>
    <recommendedName>
        <fullName evidence="6">Histidine kinase/HSP90-like ATPase domain-containing protein</fullName>
    </recommendedName>
</protein>
<keyword evidence="5" id="KW-0472">Membrane</keyword>
<feature type="transmembrane region" description="Helical" evidence="5">
    <location>
        <begin position="65"/>
        <end position="85"/>
    </location>
</feature>
<dbReference type="RefSeq" id="WP_157426612.1">
    <property type="nucleotide sequence ID" value="NZ_BAAANK010000008.1"/>
</dbReference>
<feature type="transmembrane region" description="Helical" evidence="5">
    <location>
        <begin position="91"/>
        <end position="113"/>
    </location>
</feature>
<dbReference type="PANTHER" id="PTHR24421">
    <property type="entry name" value="NITRATE/NITRITE SENSOR PROTEIN NARX-RELATED"/>
    <property type="match status" value="1"/>
</dbReference>
<feature type="transmembrane region" description="Helical" evidence="5">
    <location>
        <begin position="120"/>
        <end position="140"/>
    </location>
</feature>
<proteinExistence type="predicted"/>
<keyword evidence="5" id="KW-1133">Transmembrane helix</keyword>
<dbReference type="SUPFAM" id="SSF55874">
    <property type="entry name" value="ATPase domain of HSP90 chaperone/DNA topoisomerase II/histidine kinase"/>
    <property type="match status" value="1"/>
</dbReference>
<sequence>MKRIHKERDRLLRRVARTTALLGSVSAFACLLVPRAVDASELAVATVLSLGIAILAVLHTMRGSVAAAIALVAASAVLVLVLAGSEVFTPGTVTALAITGGVTSASVAATLVVRRRGTQLVILLAAAMLAAEWLAAAVFAHSLVSVSIVTAVGWAVLGVLAAWLDNGVGVASARIAEVGRAHEAERLASELEAQQRQDARVLHDTVLATLSLLAHSGVGVRANALRDQAGDDARLLRQLRLGVPLDAGSNAIFSPGSDDDLLSTTFESVRQRFARMGLDVSWHGAGQLALPRDRLDALVGALGECLENVRRHSGVSEADVTITDDDQTVRAMVTDAGDGFEPDAVGPARLGFAESVVGRLNAVGGRARIFSSPGSGTTVMLEVPKA</sequence>
<dbReference type="EMBL" id="BAAANK010000008">
    <property type="protein sequence ID" value="GAA1841204.1"/>
    <property type="molecule type" value="Genomic_DNA"/>
</dbReference>
<feature type="transmembrane region" description="Helical" evidence="5">
    <location>
        <begin position="146"/>
        <end position="164"/>
    </location>
</feature>
<evidence type="ECO:0000259" key="6">
    <source>
        <dbReference type="Pfam" id="PF02518"/>
    </source>
</evidence>
<dbReference type="InterPro" id="IPR050482">
    <property type="entry name" value="Sensor_HK_TwoCompSys"/>
</dbReference>
<reference evidence="7 8" key="1">
    <citation type="journal article" date="2019" name="Int. J. Syst. Evol. Microbiol.">
        <title>The Global Catalogue of Microorganisms (GCM) 10K type strain sequencing project: providing services to taxonomists for standard genome sequencing and annotation.</title>
        <authorList>
            <consortium name="The Broad Institute Genomics Platform"/>
            <consortium name="The Broad Institute Genome Sequencing Center for Infectious Disease"/>
            <person name="Wu L."/>
            <person name="Ma J."/>
        </authorList>
    </citation>
    <scope>NUCLEOTIDE SEQUENCE [LARGE SCALE GENOMIC DNA]</scope>
    <source>
        <strain evidence="7 8">JCM 14323</strain>
    </source>
</reference>
<comment type="caution">
    <text evidence="7">The sequence shown here is derived from an EMBL/GenBank/DDBJ whole genome shotgun (WGS) entry which is preliminary data.</text>
</comment>
<dbReference type="Gene3D" id="3.30.565.10">
    <property type="entry name" value="Histidine kinase-like ATPase, C-terminal domain"/>
    <property type="match status" value="1"/>
</dbReference>
<evidence type="ECO:0000256" key="1">
    <source>
        <dbReference type="ARBA" id="ARBA00022679"/>
    </source>
</evidence>
<evidence type="ECO:0000313" key="7">
    <source>
        <dbReference type="EMBL" id="GAA1841204.1"/>
    </source>
</evidence>
<keyword evidence="8" id="KW-1185">Reference proteome</keyword>
<evidence type="ECO:0000313" key="8">
    <source>
        <dbReference type="Proteomes" id="UP001501746"/>
    </source>
</evidence>
<keyword evidence="3" id="KW-0902">Two-component regulatory system</keyword>